<comment type="caution">
    <text evidence="1">The sequence shown here is derived from an EMBL/GenBank/DDBJ whole genome shotgun (WGS) entry which is preliminary data.</text>
</comment>
<sequence length="192" mass="21812">MRTAQKIVDQSYYNAKDHKDKGLSIKRARTTLAKLNLDELDMSAKDQATIKAAIATLDQVAETFMKAHRIKAKQEKLRDERLAAAKKLVLASDFAKLSSVKDKVALIAMECFYRNEIHNVKTVFDAKYVLGHVFNTTLNEISYSLTKQIGDMNEPLENAWKKFQEKLPELYVKHAVVVANIENILATETKKI</sequence>
<name>A0A6A1QYD2_9BURK</name>
<reference evidence="1" key="1">
    <citation type="submission" date="2019-09" db="EMBL/GenBank/DDBJ databases">
        <title>Draft genome sequences of 48 bacterial type strains from the CCUG.</title>
        <authorList>
            <person name="Tunovic T."/>
            <person name="Pineiro-Iglesias B."/>
            <person name="Unosson C."/>
            <person name="Inganas E."/>
            <person name="Ohlen M."/>
            <person name="Cardew S."/>
            <person name="Jensie-Markopoulos S."/>
            <person name="Salva-Serra F."/>
            <person name="Jaen-Luchoro D."/>
            <person name="Karlsson R."/>
            <person name="Svensson-Stadler L."/>
            <person name="Chun J."/>
            <person name="Moore E."/>
        </authorList>
    </citation>
    <scope>NUCLEOTIDE SEQUENCE</scope>
    <source>
        <strain evidence="1">CCUG 15333</strain>
    </source>
</reference>
<dbReference type="AlphaFoldDB" id="A0A6A1QYD2"/>
<protein>
    <submittedName>
        <fullName evidence="1">Uncharacterized protein</fullName>
    </submittedName>
</protein>
<accession>A0A6A1QYD2</accession>
<dbReference type="EMBL" id="VZOT01000025">
    <property type="protein sequence ID" value="KAB0583569.1"/>
    <property type="molecule type" value="Genomic_DNA"/>
</dbReference>
<dbReference type="RefSeq" id="WP_151046146.1">
    <property type="nucleotide sequence ID" value="NZ_CATYED010000033.1"/>
</dbReference>
<proteinExistence type="predicted"/>
<organism evidence="1">
    <name type="scientific">Comamonas kerstersii</name>
    <dbReference type="NCBI Taxonomy" id="225992"/>
    <lineage>
        <taxon>Bacteria</taxon>
        <taxon>Pseudomonadati</taxon>
        <taxon>Pseudomonadota</taxon>
        <taxon>Betaproteobacteria</taxon>
        <taxon>Burkholderiales</taxon>
        <taxon>Comamonadaceae</taxon>
        <taxon>Comamonas</taxon>
    </lineage>
</organism>
<evidence type="ECO:0000313" key="1">
    <source>
        <dbReference type="EMBL" id="KAB0583569.1"/>
    </source>
</evidence>
<gene>
    <name evidence="1" type="ORF">F7P80_16415</name>
</gene>